<proteinExistence type="inferred from homology"/>
<evidence type="ECO:0000313" key="4">
    <source>
        <dbReference type="EMBL" id="KAF7273465.1"/>
    </source>
</evidence>
<evidence type="ECO:0000313" key="5">
    <source>
        <dbReference type="Proteomes" id="UP000625711"/>
    </source>
</evidence>
<evidence type="ECO:0000256" key="2">
    <source>
        <dbReference type="ARBA" id="ARBA00024195"/>
    </source>
</evidence>
<sequence>MLRAQELSVISKILSEYNKIRSHYINNMVRTMFRFILIAVLVPSYFCQDIKEVTPDHFPYQAHVKSDFWFTSGALISIKHVITQADPVKGSRDATVYLGFHGFPQVKKYRNEPLGQIIKSERIIIHSNFANISGKYISNVAIIVLKQPVQLSSSVQPIDVSTVAPSPGTYANLSGWEAERDNKLQYHPVRLYDIDTCIYKHGPTILPNQELCFQKAALLNVAGSPMAANKKLIGLATYNAKCMTYLKNCSRDVMLNLFPFVSWIHTQTGIKPHPIKSQELQNLEALLETNKQQLTYIKGLQNTQMEAINRIVNNDLKQTEELRRLSHLVETKSNEYKTCYSNISHLQQSIDKITENYNHLKKEIDYLLFGQDRNNKENKDIISDIKKTDQTVYKLIEKLSGILWMPEET</sequence>
<evidence type="ECO:0000259" key="3">
    <source>
        <dbReference type="PROSITE" id="PS50240"/>
    </source>
</evidence>
<comment type="caution">
    <text evidence="4">The sequence shown here is derived from an EMBL/GenBank/DDBJ whole genome shotgun (WGS) entry which is preliminary data.</text>
</comment>
<dbReference type="AlphaFoldDB" id="A0A834MB80"/>
<organism evidence="4 5">
    <name type="scientific">Rhynchophorus ferrugineus</name>
    <name type="common">Red palm weevil</name>
    <name type="synonym">Curculio ferrugineus</name>
    <dbReference type="NCBI Taxonomy" id="354439"/>
    <lineage>
        <taxon>Eukaryota</taxon>
        <taxon>Metazoa</taxon>
        <taxon>Ecdysozoa</taxon>
        <taxon>Arthropoda</taxon>
        <taxon>Hexapoda</taxon>
        <taxon>Insecta</taxon>
        <taxon>Pterygota</taxon>
        <taxon>Neoptera</taxon>
        <taxon>Endopterygota</taxon>
        <taxon>Coleoptera</taxon>
        <taxon>Polyphaga</taxon>
        <taxon>Cucujiformia</taxon>
        <taxon>Curculionidae</taxon>
        <taxon>Dryophthorinae</taxon>
        <taxon>Rhynchophorus</taxon>
    </lineage>
</organism>
<name>A0A834MB80_RHYFE</name>
<reference evidence="4" key="1">
    <citation type="submission" date="2020-08" db="EMBL/GenBank/DDBJ databases">
        <title>Genome sequencing and assembly of the red palm weevil Rhynchophorus ferrugineus.</title>
        <authorList>
            <person name="Dias G.B."/>
            <person name="Bergman C.M."/>
            <person name="Manee M."/>
        </authorList>
    </citation>
    <scope>NUCLEOTIDE SEQUENCE</scope>
    <source>
        <strain evidence="4">AA-2017</strain>
        <tissue evidence="4">Whole larva</tissue>
    </source>
</reference>
<gene>
    <name evidence="4" type="ORF">GWI33_013829</name>
</gene>
<dbReference type="InterPro" id="IPR051487">
    <property type="entry name" value="Ser/Thr_Proteases_Immune/Dev"/>
</dbReference>
<keyword evidence="1" id="KW-1015">Disulfide bond</keyword>
<protein>
    <recommendedName>
        <fullName evidence="3">Peptidase S1 domain-containing protein</fullName>
    </recommendedName>
</protein>
<dbReference type="InterPro" id="IPR001254">
    <property type="entry name" value="Trypsin_dom"/>
</dbReference>
<dbReference type="SUPFAM" id="SSF50494">
    <property type="entry name" value="Trypsin-like serine proteases"/>
    <property type="match status" value="1"/>
</dbReference>
<keyword evidence="5" id="KW-1185">Reference proteome</keyword>
<dbReference type="Proteomes" id="UP000625711">
    <property type="component" value="Unassembled WGS sequence"/>
</dbReference>
<dbReference type="PANTHER" id="PTHR24256">
    <property type="entry name" value="TRYPTASE-RELATED"/>
    <property type="match status" value="1"/>
</dbReference>
<dbReference type="OrthoDB" id="7720382at2759"/>
<comment type="similarity">
    <text evidence="2">Belongs to the peptidase S1 family. CLIP subfamily.</text>
</comment>
<dbReference type="InterPro" id="IPR043504">
    <property type="entry name" value="Peptidase_S1_PA_chymotrypsin"/>
</dbReference>
<dbReference type="GO" id="GO:0004252">
    <property type="term" value="F:serine-type endopeptidase activity"/>
    <property type="evidence" value="ECO:0007669"/>
    <property type="project" value="InterPro"/>
</dbReference>
<dbReference type="Pfam" id="PF00089">
    <property type="entry name" value="Trypsin"/>
    <property type="match status" value="1"/>
</dbReference>
<feature type="domain" description="Peptidase S1" evidence="3">
    <location>
        <begin position="41"/>
        <end position="269"/>
    </location>
</feature>
<dbReference type="SMART" id="SM00020">
    <property type="entry name" value="Tryp_SPc"/>
    <property type="match status" value="1"/>
</dbReference>
<dbReference type="InterPro" id="IPR009003">
    <property type="entry name" value="Peptidase_S1_PA"/>
</dbReference>
<evidence type="ECO:0000256" key="1">
    <source>
        <dbReference type="ARBA" id="ARBA00023157"/>
    </source>
</evidence>
<dbReference type="EMBL" id="JAACXV010013410">
    <property type="protein sequence ID" value="KAF7273465.1"/>
    <property type="molecule type" value="Genomic_DNA"/>
</dbReference>
<dbReference type="GO" id="GO:0006508">
    <property type="term" value="P:proteolysis"/>
    <property type="evidence" value="ECO:0007669"/>
    <property type="project" value="InterPro"/>
</dbReference>
<dbReference type="Gene3D" id="2.40.10.10">
    <property type="entry name" value="Trypsin-like serine proteases"/>
    <property type="match status" value="1"/>
</dbReference>
<accession>A0A834MB80</accession>
<dbReference type="PROSITE" id="PS50240">
    <property type="entry name" value="TRYPSIN_DOM"/>
    <property type="match status" value="1"/>
</dbReference>